<dbReference type="InterPro" id="IPR005872">
    <property type="entry name" value="SUI1_arc_bac"/>
</dbReference>
<dbReference type="SUPFAM" id="SSF55159">
    <property type="entry name" value="eIF1-like"/>
    <property type="match status" value="1"/>
</dbReference>
<sequence>MSRGKKLDLFIGADIEDGWAKVDTPRKSLISDEILEPSKHFLFFKKEKRRGKTVTLVGEFHLPQNDSEALLKSLKKKLGCGGTFKDGWMEFQGELKEKLRALLVQEGFKFRSGH</sequence>
<keyword evidence="5" id="KW-1185">Reference proteome</keyword>
<organism evidence="4 5">
    <name type="scientific">Sulfurimonas crateris</name>
    <dbReference type="NCBI Taxonomy" id="2574727"/>
    <lineage>
        <taxon>Bacteria</taxon>
        <taxon>Pseudomonadati</taxon>
        <taxon>Campylobacterota</taxon>
        <taxon>Epsilonproteobacteria</taxon>
        <taxon>Campylobacterales</taxon>
        <taxon>Sulfurimonadaceae</taxon>
        <taxon>Sulfurimonas</taxon>
    </lineage>
</organism>
<dbReference type="PROSITE" id="PS50296">
    <property type="entry name" value="SUI1"/>
    <property type="match status" value="1"/>
</dbReference>
<dbReference type="Pfam" id="PF01253">
    <property type="entry name" value="SUI1"/>
    <property type="match status" value="1"/>
</dbReference>
<evidence type="ECO:0000313" key="5">
    <source>
        <dbReference type="Proteomes" id="UP000309561"/>
    </source>
</evidence>
<dbReference type="InterPro" id="IPR001950">
    <property type="entry name" value="SUI1"/>
</dbReference>
<dbReference type="GO" id="GO:0003743">
    <property type="term" value="F:translation initiation factor activity"/>
    <property type="evidence" value="ECO:0007669"/>
    <property type="project" value="UniProtKB-KW"/>
</dbReference>
<reference evidence="4 5" key="1">
    <citation type="submission" date="2019-04" db="EMBL/GenBank/DDBJ databases">
        <title>Sulfurimonas crateris sp. nov. a facultative anaerobic sulfur-oxidizing chemolithautotrophic bacterium isolated from a terrestrial mud vulcano.</title>
        <authorList>
            <person name="Ratnikova N.M."/>
            <person name="Slobodkin A.I."/>
            <person name="Merkel A.Y."/>
            <person name="Novikov A."/>
            <person name="Bonch-Osmolovskaya E.A."/>
            <person name="Slobodkina G.B."/>
        </authorList>
    </citation>
    <scope>NUCLEOTIDE SEQUENCE [LARGE SCALE GENOMIC DNA]</scope>
    <source>
        <strain evidence="4 5">SN118</strain>
    </source>
</reference>
<dbReference type="InterPro" id="IPR036877">
    <property type="entry name" value="SUI1_dom_sf"/>
</dbReference>
<protein>
    <submittedName>
        <fullName evidence="4">Translation initiation factor</fullName>
    </submittedName>
</protein>
<accession>A0A4U2Z677</accession>
<comment type="caution">
    <text evidence="4">The sequence shown here is derived from an EMBL/GenBank/DDBJ whole genome shotgun (WGS) entry which is preliminary data.</text>
</comment>
<dbReference type="OrthoDB" id="5339799at2"/>
<feature type="domain" description="SUI1" evidence="3">
    <location>
        <begin position="41"/>
        <end position="107"/>
    </location>
</feature>
<dbReference type="Gene3D" id="3.30.780.10">
    <property type="entry name" value="SUI1-like domain"/>
    <property type="match status" value="1"/>
</dbReference>
<evidence type="ECO:0000256" key="2">
    <source>
        <dbReference type="ARBA" id="ARBA00022917"/>
    </source>
</evidence>
<keyword evidence="2" id="KW-0648">Protein biosynthesis</keyword>
<name>A0A4U2Z677_9BACT</name>
<dbReference type="RefSeq" id="WP_137014195.1">
    <property type="nucleotide sequence ID" value="NZ_SZPX01000006.1"/>
</dbReference>
<dbReference type="EMBL" id="SZPX01000006">
    <property type="protein sequence ID" value="TKI68950.1"/>
    <property type="molecule type" value="Genomic_DNA"/>
</dbReference>
<dbReference type="GO" id="GO:0006417">
    <property type="term" value="P:regulation of translation"/>
    <property type="evidence" value="ECO:0007669"/>
    <property type="project" value="UniProtKB-KW"/>
</dbReference>
<keyword evidence="4" id="KW-0396">Initiation factor</keyword>
<evidence type="ECO:0000259" key="3">
    <source>
        <dbReference type="PROSITE" id="PS50296"/>
    </source>
</evidence>
<dbReference type="PIRSF" id="PIRSF037511">
    <property type="entry name" value="Transl_init_SUI1_pro"/>
    <property type="match status" value="1"/>
</dbReference>
<dbReference type="Proteomes" id="UP000309561">
    <property type="component" value="Unassembled WGS sequence"/>
</dbReference>
<proteinExistence type="predicted"/>
<keyword evidence="1" id="KW-0810">Translation regulation</keyword>
<dbReference type="CDD" id="cd11567">
    <property type="entry name" value="YciH_like"/>
    <property type="match status" value="1"/>
</dbReference>
<evidence type="ECO:0000313" key="4">
    <source>
        <dbReference type="EMBL" id="TKI68950.1"/>
    </source>
</evidence>
<dbReference type="AlphaFoldDB" id="A0A4U2Z677"/>
<gene>
    <name evidence="4" type="ORF">FCU45_08285</name>
</gene>
<evidence type="ECO:0000256" key="1">
    <source>
        <dbReference type="ARBA" id="ARBA00022845"/>
    </source>
</evidence>